<evidence type="ECO:0000256" key="5">
    <source>
        <dbReference type="ARBA" id="ARBA00022989"/>
    </source>
</evidence>
<evidence type="ECO:0000256" key="4">
    <source>
        <dbReference type="ARBA" id="ARBA00022692"/>
    </source>
</evidence>
<evidence type="ECO:0000256" key="7">
    <source>
        <dbReference type="SAM" id="Phobius"/>
    </source>
</evidence>
<feature type="transmembrane region" description="Helical" evidence="7">
    <location>
        <begin position="74"/>
        <end position="97"/>
    </location>
</feature>
<keyword evidence="4 7" id="KW-0812">Transmembrane</keyword>
<feature type="transmembrane region" description="Helical" evidence="7">
    <location>
        <begin position="36"/>
        <end position="54"/>
    </location>
</feature>
<evidence type="ECO:0000256" key="1">
    <source>
        <dbReference type="ARBA" id="ARBA00004651"/>
    </source>
</evidence>
<gene>
    <name evidence="8" type="ORF">JOC47_002568</name>
</gene>
<evidence type="ECO:0000313" key="8">
    <source>
        <dbReference type="EMBL" id="MBM7557702.1"/>
    </source>
</evidence>
<dbReference type="RefSeq" id="WP_204702446.1">
    <property type="nucleotide sequence ID" value="NZ_JAFBDQ010000015.1"/>
</dbReference>
<organism evidence="8 9">
    <name type="scientific">Halanaerobacter jeridensis</name>
    <dbReference type="NCBI Taxonomy" id="706427"/>
    <lineage>
        <taxon>Bacteria</taxon>
        <taxon>Bacillati</taxon>
        <taxon>Bacillota</taxon>
        <taxon>Clostridia</taxon>
        <taxon>Halanaerobiales</taxon>
        <taxon>Halobacteroidaceae</taxon>
        <taxon>Halanaerobacter</taxon>
    </lineage>
</organism>
<comment type="subcellular location">
    <subcellularLocation>
        <location evidence="1">Cell membrane</location>
        <topology evidence="1">Multi-pass membrane protein</topology>
    </subcellularLocation>
</comment>
<keyword evidence="9" id="KW-1185">Reference proteome</keyword>
<dbReference type="PANTHER" id="PTHR42775:SF1">
    <property type="entry name" value="PERMEASE RV2963-RELATED"/>
    <property type="match status" value="1"/>
</dbReference>
<dbReference type="PANTHER" id="PTHR42775">
    <property type="entry name" value="PERMEASE RV2963-RELATED"/>
    <property type="match status" value="1"/>
</dbReference>
<keyword evidence="3" id="KW-1003">Cell membrane</keyword>
<dbReference type="EMBL" id="JAFBDQ010000015">
    <property type="protein sequence ID" value="MBM7557702.1"/>
    <property type="molecule type" value="Genomic_DNA"/>
</dbReference>
<dbReference type="Pfam" id="PF03773">
    <property type="entry name" value="ArsP_1"/>
    <property type="match status" value="1"/>
</dbReference>
<evidence type="ECO:0000313" key="9">
    <source>
        <dbReference type="Proteomes" id="UP000774000"/>
    </source>
</evidence>
<protein>
    <submittedName>
        <fullName evidence="8">Uncharacterized membrane protein YraQ (UPF0718 family)</fullName>
    </submittedName>
</protein>
<dbReference type="GO" id="GO:0005886">
    <property type="term" value="C:plasma membrane"/>
    <property type="evidence" value="ECO:0007669"/>
    <property type="project" value="UniProtKB-SubCell"/>
</dbReference>
<comment type="similarity">
    <text evidence="2">Belongs to the UPF0718 family.</text>
</comment>
<reference evidence="8" key="1">
    <citation type="submission" date="2021-01" db="EMBL/GenBank/DDBJ databases">
        <title>Genomic Encyclopedia of Type Strains, Phase IV (KMG-IV): sequencing the most valuable type-strain genomes for metagenomic binning, comparative biology and taxonomic classification.</title>
        <authorList>
            <person name="Goeker M."/>
        </authorList>
    </citation>
    <scope>NUCLEOTIDE SEQUENCE</scope>
    <source>
        <strain evidence="8">DSM 23230</strain>
    </source>
</reference>
<feature type="transmembrane region" description="Helical" evidence="7">
    <location>
        <begin position="198"/>
        <end position="216"/>
    </location>
</feature>
<feature type="transmembrane region" description="Helical" evidence="7">
    <location>
        <begin position="291"/>
        <end position="312"/>
    </location>
</feature>
<feature type="transmembrane region" description="Helical" evidence="7">
    <location>
        <begin position="103"/>
        <end position="128"/>
    </location>
</feature>
<name>A0A938XXY0_9FIRM</name>
<evidence type="ECO:0000256" key="2">
    <source>
        <dbReference type="ARBA" id="ARBA00006386"/>
    </source>
</evidence>
<dbReference type="Proteomes" id="UP000774000">
    <property type="component" value="Unassembled WGS sequence"/>
</dbReference>
<evidence type="ECO:0000256" key="6">
    <source>
        <dbReference type="ARBA" id="ARBA00023136"/>
    </source>
</evidence>
<accession>A0A938XXY0</accession>
<evidence type="ECO:0000256" key="3">
    <source>
        <dbReference type="ARBA" id="ARBA00022475"/>
    </source>
</evidence>
<feature type="transmembrane region" description="Helical" evidence="7">
    <location>
        <begin position="257"/>
        <end position="279"/>
    </location>
</feature>
<keyword evidence="6 7" id="KW-0472">Membrane</keyword>
<keyword evidence="5 7" id="KW-1133">Transmembrane helix</keyword>
<dbReference type="InterPro" id="IPR053166">
    <property type="entry name" value="UPF0718_permease"/>
</dbReference>
<feature type="transmembrane region" description="Helical" evidence="7">
    <location>
        <begin position="228"/>
        <end position="245"/>
    </location>
</feature>
<dbReference type="AlphaFoldDB" id="A0A938XXY0"/>
<feature type="transmembrane region" description="Helical" evidence="7">
    <location>
        <begin position="135"/>
        <end position="156"/>
    </location>
</feature>
<sequence>MIESLADLVVYNWMGLDAATRLGESVHFFVYDVTKILVLLSIMIFFISLIRSFFSPEKTSQVLSHKNKYVGNFVASVMGVVSPFCSCSTVPIFIGFVEAGVPLGVTFSFLITSPIVNEIALVMLYSLFGWKIGTLYLVSGMAVGIIGGIVIGALGLEDEVEEYVYQVESDGPSEEEKMTWEERINYAKAEVKDIVSRIWKYVIIGIGIGAIIHGYAPAELLAKYAGQGNPWAVLMGVGFGIPLYSNAAGTIPIAEALLNKGVALGTTLSFMMATVALSLPQMVILRKVIKPKLIAIFIAVVGSAIVGVGYMFNFVDVAFNIAM</sequence>
<comment type="caution">
    <text evidence="8">The sequence shown here is derived from an EMBL/GenBank/DDBJ whole genome shotgun (WGS) entry which is preliminary data.</text>
</comment>
<proteinExistence type="inferred from homology"/>
<dbReference type="InterPro" id="IPR005524">
    <property type="entry name" value="DUF318"/>
</dbReference>